<dbReference type="PANTHER" id="PTHR14165:SF13">
    <property type="entry name" value="VAULT PROTEIN, PUTATIVE-RELATED"/>
    <property type="match status" value="1"/>
</dbReference>
<keyword evidence="7 10" id="KW-0687">Ribonucleoprotein</keyword>
<dbReference type="InterPro" id="IPR002499">
    <property type="entry name" value="Vault_N"/>
</dbReference>
<dbReference type="InterPro" id="IPR041134">
    <property type="entry name" value="Vault_2"/>
</dbReference>
<evidence type="ECO:0000256" key="9">
    <source>
        <dbReference type="ARBA" id="ARBA00025889"/>
    </source>
</evidence>
<dbReference type="CDD" id="cd08825">
    <property type="entry name" value="MVP_shoulder"/>
    <property type="match status" value="1"/>
</dbReference>
<dbReference type="InterPro" id="IPR021870">
    <property type="entry name" value="MVP_shoulder"/>
</dbReference>
<dbReference type="FunFam" id="2.30.30.570:FF:000001">
    <property type="entry name" value="major vault protein-like"/>
    <property type="match status" value="1"/>
</dbReference>
<keyword evidence="18" id="KW-1185">Reference proteome</keyword>
<feature type="domain" description="Major vault protein repeat" evidence="11">
    <location>
        <begin position="349"/>
        <end position="389"/>
    </location>
</feature>
<proteinExistence type="predicted"/>
<evidence type="ECO:0000259" key="13">
    <source>
        <dbReference type="Pfam" id="PF17794"/>
    </source>
</evidence>
<evidence type="ECO:0000256" key="7">
    <source>
        <dbReference type="ARBA" id="ARBA00023274"/>
    </source>
</evidence>
<dbReference type="Pfam" id="PF17795">
    <property type="entry name" value="Vault_3"/>
    <property type="match status" value="1"/>
</dbReference>
<evidence type="ECO:0000256" key="3">
    <source>
        <dbReference type="ARBA" id="ARBA00022490"/>
    </source>
</evidence>
<evidence type="ECO:0000259" key="15">
    <source>
        <dbReference type="Pfam" id="PF17796"/>
    </source>
</evidence>
<dbReference type="Gene3D" id="2.30.30.560">
    <property type="match status" value="2"/>
</dbReference>
<evidence type="ECO:0000313" key="18">
    <source>
        <dbReference type="Proteomes" id="UP000015354"/>
    </source>
</evidence>
<dbReference type="EMBL" id="ATMH01008299">
    <property type="protein sequence ID" value="EPY22199.1"/>
    <property type="molecule type" value="Genomic_DNA"/>
</dbReference>
<dbReference type="Pfam" id="PF01505">
    <property type="entry name" value="Vault"/>
    <property type="match status" value="2"/>
</dbReference>
<dbReference type="GO" id="GO:1990904">
    <property type="term" value="C:ribonucleoprotein complex"/>
    <property type="evidence" value="ECO:0007669"/>
    <property type="project" value="UniProtKB-UniRule"/>
</dbReference>
<evidence type="ECO:0000256" key="4">
    <source>
        <dbReference type="ARBA" id="ARBA00022553"/>
    </source>
</evidence>
<name>S9U5K5_9TRYP</name>
<reference evidence="17 18" key="1">
    <citation type="journal article" date="2013" name="PLoS ONE">
        <title>Predicting the Proteins of Angomonas deanei, Strigomonas culicis and Their Respective Endosymbionts Reveals New Aspects of the Trypanosomatidae Family.</title>
        <authorList>
            <person name="Motta M.C."/>
            <person name="Martins A.C."/>
            <person name="de Souza S.S."/>
            <person name="Catta-Preta C.M."/>
            <person name="Silva R."/>
            <person name="Klein C.C."/>
            <person name="de Almeida L.G."/>
            <person name="de Lima Cunha O."/>
            <person name="Ciapina L.P."/>
            <person name="Brocchi M."/>
            <person name="Colabardini A.C."/>
            <person name="de Araujo Lima B."/>
            <person name="Machado C.R."/>
            <person name="de Almeida Soares C.M."/>
            <person name="Probst C.M."/>
            <person name="de Menezes C.B."/>
            <person name="Thompson C.E."/>
            <person name="Bartholomeu D.C."/>
            <person name="Gradia D.F."/>
            <person name="Pavoni D.P."/>
            <person name="Grisard E.C."/>
            <person name="Fantinatti-Garboggini F."/>
            <person name="Marchini F.K."/>
            <person name="Rodrigues-Luiz G.F."/>
            <person name="Wagner G."/>
            <person name="Goldman G.H."/>
            <person name="Fietto J.L."/>
            <person name="Elias M.C."/>
            <person name="Goldman M.H."/>
            <person name="Sagot M.F."/>
            <person name="Pereira M."/>
            <person name="Stoco P.H."/>
            <person name="de Mendonca-Neto R.P."/>
            <person name="Teixeira S.M."/>
            <person name="Maciel T.E."/>
            <person name="de Oliveira Mendes T.A."/>
            <person name="Urmenyi T.P."/>
            <person name="de Souza W."/>
            <person name="Schenkman S."/>
            <person name="de Vasconcelos A.T."/>
        </authorList>
    </citation>
    <scope>NUCLEOTIDE SEQUENCE [LARGE SCALE GENOMIC DNA]</scope>
</reference>
<dbReference type="OrthoDB" id="6125719at2759"/>
<evidence type="ECO:0000313" key="17">
    <source>
        <dbReference type="EMBL" id="EPY26062.1"/>
    </source>
</evidence>
<dbReference type="Pfam" id="PF17796">
    <property type="entry name" value="Vault_4"/>
    <property type="match status" value="1"/>
</dbReference>
<feature type="repeat" description="MVP" evidence="10">
    <location>
        <begin position="245"/>
        <end position="301"/>
    </location>
</feature>
<dbReference type="Gene3D" id="2.30.30.550">
    <property type="entry name" value="Major Vault Protein repeat"/>
    <property type="match status" value="4"/>
</dbReference>
<dbReference type="Gene3D" id="6.10.250.720">
    <property type="match status" value="1"/>
</dbReference>
<evidence type="ECO:0000256" key="1">
    <source>
        <dbReference type="ARBA" id="ARBA00004123"/>
    </source>
</evidence>
<evidence type="ECO:0000256" key="6">
    <source>
        <dbReference type="ARBA" id="ARBA00023242"/>
    </source>
</evidence>
<keyword evidence="3 10" id="KW-0963">Cytoplasm</keyword>
<sequence>MTSSVYKLKANTYAHVLDNNTCEVVTLLGPLSLPLYEHHHKLHDAPQPCVVVPPHHYVTVENPARRTGLVDEAGFHWHSVHGAFTLVSGPALRVQRAQAAAALMGKKEIRFTQDPFPLFPGEVASAPQPMELLSQTEALLLEAVDAFTVPREGLPDLAYSAADRFLFQGPGYYRPRLEVRVLRREQALVVGRHEALHLRARVAFVEDDGTARAAQAEWTHRAPGAFFLHPNVALVRRIEGVPLTRETAVHIRALERFVDPVFKKARALRETWLVTQDDVPDVYVPSHMEEVVRLTRLVKVATRQYCVVRHPLRAGAIQWNERELREGPRHFFLSPGEALEGGRVRDAFTLDEHEALLVAAEEPFTDAGGVARAVASRWLVRGPCHYVPPLPVRVLEKRRVIPLTENEGVYVRHQRTGEVRAVCGRPFMLSEEEELWEKPMNPLVRLLLDAPLLSLREEDLPCMLGGAEGAVSQDEVEESFIDGATDLLVLAEQTQGLTANGVRVQTEDLSRFAMVSARAERNTLIRLYDVSKGTSRVVAGPATVLLEPHEEFTPISLSGGRPKQHNQIHCLSLYLGPDYMTDIIEVETLDHARLKLQLAYNWEFETQPGIQEIAFTIPDFVGEACKTLASRVRSALAGETFEEFHRNSSSLIKQAIFSDAADGAHEMRGEALYTLVNGLKVTSVDIQSVEPVDQRTRVALTKSVQLAVEIITKSQESEATHQAMLREQKARGALELQTV</sequence>
<accession>S9U5K5</accession>
<dbReference type="Gene3D" id="2.30.30.570">
    <property type="match status" value="2"/>
</dbReference>
<evidence type="ECO:0000256" key="2">
    <source>
        <dbReference type="ARBA" id="ARBA00004496"/>
    </source>
</evidence>
<dbReference type="GO" id="GO:0005737">
    <property type="term" value="C:cytoplasm"/>
    <property type="evidence" value="ECO:0007669"/>
    <property type="project" value="UniProtKB-SubCell"/>
</dbReference>
<feature type="domain" description="Major vault protein repeat" evidence="11">
    <location>
        <begin position="189"/>
        <end position="226"/>
    </location>
</feature>
<evidence type="ECO:0000256" key="8">
    <source>
        <dbReference type="ARBA" id="ARBA00024814"/>
    </source>
</evidence>
<feature type="repeat" description="MVP" evidence="10">
    <location>
        <begin position="135"/>
        <end position="191"/>
    </location>
</feature>
<feature type="repeat" description="MVP" evidence="10">
    <location>
        <begin position="352"/>
        <end position="404"/>
    </location>
</feature>
<dbReference type="Gene3D" id="2.30.30.620">
    <property type="match status" value="1"/>
</dbReference>
<gene>
    <name evidence="17" type="ORF">STCU_06340</name>
    <name evidence="16" type="ORF">STCU_08299</name>
</gene>
<comment type="subunit">
    <text evidence="9">The vault ribonucleoprotein particle is a huge (400 A x 670 A) cage structure of 12.9 MDa. It consists of a dimer of half-vaults, with each half-vault comprising 39 identical major vault protein (MVP) chains, PARP4 and one or more vault RNAs (vRNAs).</text>
</comment>
<evidence type="ECO:0000313" key="16">
    <source>
        <dbReference type="EMBL" id="EPY22199.1"/>
    </source>
</evidence>
<dbReference type="PROSITE" id="PS51224">
    <property type="entry name" value="MVP"/>
    <property type="match status" value="5"/>
</dbReference>
<dbReference type="InterPro" id="IPR043179">
    <property type="entry name" value="Vault_2_sf"/>
</dbReference>
<dbReference type="Pfam" id="PF17794">
    <property type="entry name" value="Vault_2"/>
    <property type="match status" value="1"/>
</dbReference>
<dbReference type="Pfam" id="PF11978">
    <property type="entry name" value="MVP_shoulder"/>
    <property type="match status" value="1"/>
</dbReference>
<dbReference type="InterPro" id="IPR039059">
    <property type="entry name" value="MVP"/>
</dbReference>
<dbReference type="GO" id="GO:0005634">
    <property type="term" value="C:nucleus"/>
    <property type="evidence" value="ECO:0007669"/>
    <property type="project" value="UniProtKB-SubCell"/>
</dbReference>
<feature type="domain" description="Major vault protein shoulder" evidence="12">
    <location>
        <begin position="576"/>
        <end position="693"/>
    </location>
</feature>
<feature type="domain" description="Major vault protein repeat" evidence="15">
    <location>
        <begin position="401"/>
        <end position="447"/>
    </location>
</feature>
<dbReference type="AlphaFoldDB" id="S9U5K5"/>
<dbReference type="FunFam" id="3.30.479.30:FF:000010">
    <property type="entry name" value="major vault protein-like"/>
    <property type="match status" value="1"/>
</dbReference>
<dbReference type="EMBL" id="ATMH01006340">
    <property type="protein sequence ID" value="EPY26062.1"/>
    <property type="molecule type" value="Genomic_DNA"/>
</dbReference>
<dbReference type="InterPro" id="IPR043023">
    <property type="entry name" value="MVP_rep_sf"/>
</dbReference>
<dbReference type="Proteomes" id="UP000015354">
    <property type="component" value="Unassembled WGS sequence"/>
</dbReference>
<feature type="repeat" description="MVP" evidence="10">
    <location>
        <begin position="192"/>
        <end position="244"/>
    </location>
</feature>
<keyword evidence="6" id="KW-0539">Nucleus</keyword>
<dbReference type="InterPro" id="IPR040989">
    <property type="entry name" value="Vault_3"/>
</dbReference>
<protein>
    <submittedName>
        <fullName evidence="17">Major vault protein-like protein</fullName>
    </submittedName>
</protein>
<dbReference type="PANTHER" id="PTHR14165">
    <property type="entry name" value="MAJOR VAULT PROTEIN"/>
    <property type="match status" value="1"/>
</dbReference>
<comment type="caution">
    <text evidence="17">The sequence shown here is derived from an EMBL/GenBank/DDBJ whole genome shotgun (WGS) entry which is preliminary data.</text>
</comment>
<reference evidence="17" key="2">
    <citation type="submission" date="2013-03" db="EMBL/GenBank/DDBJ databases">
        <authorList>
            <person name="Motta M.C.M."/>
            <person name="Martins A.C.A."/>
            <person name="Preta C.M.C.C."/>
            <person name="Silva R."/>
            <person name="de Souza S.S."/>
            <person name="Klein C.C."/>
            <person name="de Almeida L.G.P."/>
            <person name="Cunha O.L."/>
            <person name="Colabardini A.C."/>
            <person name="Lima B.A."/>
            <person name="Machado C.R."/>
            <person name="Soares C.M.A."/>
            <person name="de Menezes C.B.A."/>
            <person name="Bartolomeu D.C."/>
            <person name="Grisard E.C."/>
            <person name="Fantinatti-Garboggini F."/>
            <person name="Rodrigues-Luiz G.F."/>
            <person name="Wagner G."/>
            <person name="Goldman G.H."/>
            <person name="Fietto J.L.R."/>
            <person name="Ciapina L.P."/>
            <person name="Brocchi M."/>
            <person name="Elias M.C."/>
            <person name="Goldman M.H.S."/>
            <person name="Sagot M.-F."/>
            <person name="Pereira M."/>
            <person name="Stoco P.H."/>
            <person name="Teixeira S.M.R."/>
            <person name="de Mendonca-Neto R.P."/>
            <person name="Maciel T.E.F."/>
            <person name="Mendes T.A.O."/>
            <person name="Urmenyi T.P."/>
            <person name="Teixeira M.M.G."/>
            <person name="de Camargo E.F.P."/>
            <person name="de Sousa W."/>
            <person name="Schenkman S."/>
            <person name="de Vasconcelos A.T.R."/>
        </authorList>
    </citation>
    <scope>NUCLEOTIDE SEQUENCE</scope>
</reference>
<evidence type="ECO:0000256" key="10">
    <source>
        <dbReference type="PROSITE-ProRule" id="PRU00571"/>
    </source>
</evidence>
<comment type="function">
    <text evidence="8">Required for normal vault structure. Vaults are multi-subunit structures that may act as scaffolds for proteins involved in signal transduction. Vaults may also play a role in nucleo-cytoplasmic transport.</text>
</comment>
<feature type="domain" description="Major vault protein repeat" evidence="13">
    <location>
        <begin position="104"/>
        <end position="123"/>
    </location>
</feature>
<dbReference type="InterPro" id="IPR041139">
    <property type="entry name" value="MVP_rep_dom"/>
</dbReference>
<evidence type="ECO:0000256" key="5">
    <source>
        <dbReference type="ARBA" id="ARBA00022737"/>
    </source>
</evidence>
<dbReference type="InterPro" id="IPR036013">
    <property type="entry name" value="Band_7/SPFH_dom_sf"/>
</dbReference>
<keyword evidence="4" id="KW-0597">Phosphoprotein</keyword>
<keyword evidence="5" id="KW-0677">Repeat</keyword>
<comment type="subcellular location">
    <subcellularLocation>
        <location evidence="2 10">Cytoplasm</location>
    </subcellularLocation>
    <subcellularLocation>
        <location evidence="1">Nucleus</location>
    </subcellularLocation>
</comment>
<feature type="domain" description="Major vault protein repeat" evidence="14">
    <location>
        <begin position="515"/>
        <end position="575"/>
    </location>
</feature>
<evidence type="ECO:0000259" key="11">
    <source>
        <dbReference type="Pfam" id="PF01505"/>
    </source>
</evidence>
<dbReference type="Gene3D" id="3.30.479.30">
    <property type="entry name" value="Band 7 domain"/>
    <property type="match status" value="1"/>
</dbReference>
<dbReference type="InterPro" id="IPR041136">
    <property type="entry name" value="Vault_4"/>
</dbReference>
<evidence type="ECO:0000259" key="14">
    <source>
        <dbReference type="Pfam" id="PF17795"/>
    </source>
</evidence>
<feature type="repeat" description="MVP" evidence="10">
    <location>
        <begin position="303"/>
        <end position="351"/>
    </location>
</feature>
<organism evidence="17 18">
    <name type="scientific">Strigomonas culicis</name>
    <dbReference type="NCBI Taxonomy" id="28005"/>
    <lineage>
        <taxon>Eukaryota</taxon>
        <taxon>Discoba</taxon>
        <taxon>Euglenozoa</taxon>
        <taxon>Kinetoplastea</taxon>
        <taxon>Metakinetoplastina</taxon>
        <taxon>Trypanosomatida</taxon>
        <taxon>Trypanosomatidae</taxon>
        <taxon>Strigomonadinae</taxon>
        <taxon>Strigomonas</taxon>
    </lineage>
</organism>
<evidence type="ECO:0000259" key="12">
    <source>
        <dbReference type="Pfam" id="PF11978"/>
    </source>
</evidence>